<reference evidence="3 4" key="1">
    <citation type="submission" date="2023-07" db="EMBL/GenBank/DDBJ databases">
        <title>Sorghum-associated microbial communities from plants grown in Nebraska, USA.</title>
        <authorList>
            <person name="Schachtman D."/>
        </authorList>
    </citation>
    <scope>NUCLEOTIDE SEQUENCE [LARGE SCALE GENOMIC DNA]</scope>
    <source>
        <strain evidence="3 4">BE211</strain>
    </source>
</reference>
<keyword evidence="2" id="KW-0812">Transmembrane</keyword>
<name>A0ABU1U1X5_9BACL</name>
<comment type="caution">
    <text evidence="3">The sequence shown here is derived from an EMBL/GenBank/DDBJ whole genome shotgun (WGS) entry which is preliminary data.</text>
</comment>
<accession>A0ABU1U1X5</accession>
<organism evidence="3 4">
    <name type="scientific">Fictibacillus barbaricus</name>
    <dbReference type="NCBI Taxonomy" id="182136"/>
    <lineage>
        <taxon>Bacteria</taxon>
        <taxon>Bacillati</taxon>
        <taxon>Bacillota</taxon>
        <taxon>Bacilli</taxon>
        <taxon>Bacillales</taxon>
        <taxon>Fictibacillaceae</taxon>
        <taxon>Fictibacillus</taxon>
    </lineage>
</organism>
<dbReference type="RefSeq" id="WP_310258916.1">
    <property type="nucleotide sequence ID" value="NZ_JAVDWA010000003.1"/>
</dbReference>
<protein>
    <submittedName>
        <fullName evidence="3">Uncharacterized protein</fullName>
    </submittedName>
</protein>
<dbReference type="EMBL" id="JAVDWA010000003">
    <property type="protein sequence ID" value="MDR7073423.1"/>
    <property type="molecule type" value="Genomic_DNA"/>
</dbReference>
<gene>
    <name evidence="3" type="ORF">J2X07_002409</name>
</gene>
<keyword evidence="2" id="KW-0472">Membrane</keyword>
<evidence type="ECO:0000313" key="4">
    <source>
        <dbReference type="Proteomes" id="UP001258181"/>
    </source>
</evidence>
<feature type="transmembrane region" description="Helical" evidence="2">
    <location>
        <begin position="36"/>
        <end position="56"/>
    </location>
</feature>
<evidence type="ECO:0000313" key="3">
    <source>
        <dbReference type="EMBL" id="MDR7073423.1"/>
    </source>
</evidence>
<feature type="region of interest" description="Disordered" evidence="1">
    <location>
        <begin position="1"/>
        <end position="27"/>
    </location>
</feature>
<evidence type="ECO:0000256" key="1">
    <source>
        <dbReference type="SAM" id="MobiDB-lite"/>
    </source>
</evidence>
<keyword evidence="4" id="KW-1185">Reference proteome</keyword>
<sequence length="61" mass="7044">MFMFGKKKKANQEEDVQSPSSKQRVEQSEREAEEKIVYFLLISLAVFSVVVIYLGVAKEFN</sequence>
<evidence type="ECO:0000256" key="2">
    <source>
        <dbReference type="SAM" id="Phobius"/>
    </source>
</evidence>
<keyword evidence="2" id="KW-1133">Transmembrane helix</keyword>
<dbReference type="Proteomes" id="UP001258181">
    <property type="component" value="Unassembled WGS sequence"/>
</dbReference>
<proteinExistence type="predicted"/>